<proteinExistence type="predicted"/>
<dbReference type="GeneID" id="7194887"/>
<evidence type="ECO:0000313" key="2">
    <source>
        <dbReference type="EMBL" id="EEC45315.1"/>
    </source>
</evidence>
<name>B7G7Y2_PHATC</name>
<dbReference type="KEGG" id="pti:PHATRDRAFT_39147"/>
<dbReference type="AlphaFoldDB" id="B7G7Y2"/>
<dbReference type="OrthoDB" id="41258at2759"/>
<dbReference type="OMA" id="FCESTEL"/>
<evidence type="ECO:0000256" key="1">
    <source>
        <dbReference type="SAM" id="MobiDB-lite"/>
    </source>
</evidence>
<reference evidence="2 3" key="1">
    <citation type="journal article" date="2008" name="Nature">
        <title>The Phaeodactylum genome reveals the evolutionary history of diatom genomes.</title>
        <authorList>
            <person name="Bowler C."/>
            <person name="Allen A.E."/>
            <person name="Badger J.H."/>
            <person name="Grimwood J."/>
            <person name="Jabbari K."/>
            <person name="Kuo A."/>
            <person name="Maheswari U."/>
            <person name="Martens C."/>
            <person name="Maumus F."/>
            <person name="Otillar R.P."/>
            <person name="Rayko E."/>
            <person name="Salamov A."/>
            <person name="Vandepoele K."/>
            <person name="Beszteri B."/>
            <person name="Gruber A."/>
            <person name="Heijde M."/>
            <person name="Katinka M."/>
            <person name="Mock T."/>
            <person name="Valentin K."/>
            <person name="Verret F."/>
            <person name="Berges J.A."/>
            <person name="Brownlee C."/>
            <person name="Cadoret J.P."/>
            <person name="Chiovitti A."/>
            <person name="Choi C.J."/>
            <person name="Coesel S."/>
            <person name="De Martino A."/>
            <person name="Detter J.C."/>
            <person name="Durkin C."/>
            <person name="Falciatore A."/>
            <person name="Fournet J."/>
            <person name="Haruta M."/>
            <person name="Huysman M.J."/>
            <person name="Jenkins B.D."/>
            <person name="Jiroutova K."/>
            <person name="Jorgensen R.E."/>
            <person name="Joubert Y."/>
            <person name="Kaplan A."/>
            <person name="Kroger N."/>
            <person name="Kroth P.G."/>
            <person name="La Roche J."/>
            <person name="Lindquist E."/>
            <person name="Lommer M."/>
            <person name="Martin-Jezequel V."/>
            <person name="Lopez P.J."/>
            <person name="Lucas S."/>
            <person name="Mangogna M."/>
            <person name="McGinnis K."/>
            <person name="Medlin L.K."/>
            <person name="Montsant A."/>
            <person name="Oudot-Le Secq M.P."/>
            <person name="Napoli C."/>
            <person name="Obornik M."/>
            <person name="Parker M.S."/>
            <person name="Petit J.L."/>
            <person name="Porcel B.M."/>
            <person name="Poulsen N."/>
            <person name="Robison M."/>
            <person name="Rychlewski L."/>
            <person name="Rynearson T.A."/>
            <person name="Schmutz J."/>
            <person name="Shapiro H."/>
            <person name="Siaut M."/>
            <person name="Stanley M."/>
            <person name="Sussman M.R."/>
            <person name="Taylor A.R."/>
            <person name="Vardi A."/>
            <person name="von Dassow P."/>
            <person name="Vyverman W."/>
            <person name="Willis A."/>
            <person name="Wyrwicz L.S."/>
            <person name="Rokhsar D.S."/>
            <person name="Weissenbach J."/>
            <person name="Armbrust E.V."/>
            <person name="Green B.R."/>
            <person name="Van de Peer Y."/>
            <person name="Grigoriev I.V."/>
        </authorList>
    </citation>
    <scope>NUCLEOTIDE SEQUENCE [LARGE SCALE GENOMIC DNA]</scope>
    <source>
        <strain evidence="2 3">CCAP 1055/1</strain>
    </source>
</reference>
<dbReference type="EMBL" id="CM000620">
    <property type="protein sequence ID" value="EEC45315.1"/>
    <property type="molecule type" value="Genomic_DNA"/>
</dbReference>
<keyword evidence="3" id="KW-1185">Reference proteome</keyword>
<evidence type="ECO:0000313" key="3">
    <source>
        <dbReference type="Proteomes" id="UP000000759"/>
    </source>
</evidence>
<dbReference type="PaxDb" id="2850-Phatr39147"/>
<feature type="region of interest" description="Disordered" evidence="1">
    <location>
        <begin position="238"/>
        <end position="262"/>
    </location>
</feature>
<dbReference type="eggNOG" id="ENOG502R15V">
    <property type="taxonomic scope" value="Eukaryota"/>
</dbReference>
<organism evidence="2 3">
    <name type="scientific">Phaeodactylum tricornutum (strain CCAP 1055/1)</name>
    <dbReference type="NCBI Taxonomy" id="556484"/>
    <lineage>
        <taxon>Eukaryota</taxon>
        <taxon>Sar</taxon>
        <taxon>Stramenopiles</taxon>
        <taxon>Ochrophyta</taxon>
        <taxon>Bacillariophyta</taxon>
        <taxon>Bacillariophyceae</taxon>
        <taxon>Bacillariophycidae</taxon>
        <taxon>Naviculales</taxon>
        <taxon>Phaeodactylaceae</taxon>
        <taxon>Phaeodactylum</taxon>
    </lineage>
</organism>
<dbReference type="HOGENOM" id="CLU_714693_0_0_1"/>
<accession>B7G7Y2</accession>
<dbReference type="RefSeq" id="XP_002183097.1">
    <property type="nucleotide sequence ID" value="XM_002183061.1"/>
</dbReference>
<protein>
    <submittedName>
        <fullName evidence="2">Uncharacterized protein</fullName>
    </submittedName>
</protein>
<dbReference type="InParanoid" id="B7G7Y2"/>
<reference evidence="3" key="2">
    <citation type="submission" date="2008-08" db="EMBL/GenBank/DDBJ databases">
        <authorList>
            <consortium name="Diatom Consortium"/>
            <person name="Grigoriev I."/>
            <person name="Grimwood J."/>
            <person name="Kuo A."/>
            <person name="Otillar R.P."/>
            <person name="Salamov A."/>
            <person name="Detter J.C."/>
            <person name="Lindquist E."/>
            <person name="Shapiro H."/>
            <person name="Lucas S."/>
            <person name="Glavina del Rio T."/>
            <person name="Pitluck S."/>
            <person name="Rokhsar D."/>
            <person name="Bowler C."/>
        </authorList>
    </citation>
    <scope>GENOME REANNOTATION</scope>
    <source>
        <strain evidence="3">CCAP 1055/1</strain>
    </source>
</reference>
<feature type="compositionally biased region" description="Basic and acidic residues" evidence="1">
    <location>
        <begin position="246"/>
        <end position="262"/>
    </location>
</feature>
<dbReference type="Proteomes" id="UP000000759">
    <property type="component" value="Chromosome 18"/>
</dbReference>
<sequence length="387" mass="44250">MSTPTRQRRKLRPLIITMGGPRRESLEALFAEPAMAANFEPPIFSPGVPSRSLRSRYQFLSQAYRAGLLPEAEWEAVRDHDCAPDEGDTSTDAFFAGLGDVPVTTGRRGSAADIRLHYSRELWQKAKGINRGRAVLGCTFAHLIALRVLVDQELDFVLEDNVRVPLTSCADRIWELLEATSNRKCHHRYYGWLGSVPNLRWIYDFHAPRFSHASDIFEHFAAFPFPSNEDIGNDLTAKEANSQSEINERDSETDHRQLDERKPGGNPVWGCYAYWISKEAFAELMETLRNDVGAMLWKTKRARHYIVKPIDKILPRLVMRTYGQEAVLLPSHPAFFRAPMLTSKIHTKWDAEFCKSTKFQLEHSGLSWSDLWLTAMEKAVVAYHEQE</sequence>
<gene>
    <name evidence="2" type="ORF">PHATRDRAFT_39147</name>
</gene>